<keyword evidence="1" id="KW-1133">Transmembrane helix</keyword>
<protein>
    <submittedName>
        <fullName evidence="3">Conserved plasma membrane protein</fullName>
    </submittedName>
</protein>
<feature type="transmembrane region" description="Helical" evidence="1">
    <location>
        <begin position="57"/>
        <end position="80"/>
    </location>
</feature>
<dbReference type="Proteomes" id="UP000095283">
    <property type="component" value="Unplaced"/>
</dbReference>
<proteinExistence type="predicted"/>
<organism evidence="2 3">
    <name type="scientific">Heterorhabditis bacteriophora</name>
    <name type="common">Entomopathogenic nematode worm</name>
    <dbReference type="NCBI Taxonomy" id="37862"/>
    <lineage>
        <taxon>Eukaryota</taxon>
        <taxon>Metazoa</taxon>
        <taxon>Ecdysozoa</taxon>
        <taxon>Nematoda</taxon>
        <taxon>Chromadorea</taxon>
        <taxon>Rhabditida</taxon>
        <taxon>Rhabditina</taxon>
        <taxon>Rhabditomorpha</taxon>
        <taxon>Strongyloidea</taxon>
        <taxon>Heterorhabditidae</taxon>
        <taxon>Heterorhabditis</taxon>
    </lineage>
</organism>
<feature type="transmembrane region" description="Helical" evidence="1">
    <location>
        <begin position="26"/>
        <end position="50"/>
    </location>
</feature>
<name>A0A1I7X2Q9_HETBA</name>
<keyword evidence="2" id="KW-1185">Reference proteome</keyword>
<keyword evidence="1" id="KW-0812">Transmembrane</keyword>
<dbReference type="AlphaFoldDB" id="A0A1I7X2Q9"/>
<evidence type="ECO:0000313" key="3">
    <source>
        <dbReference type="WBParaSite" id="Hba_11877"/>
    </source>
</evidence>
<sequence>MVAIVVAFGCGIAFFPWSEYETSFDLIALTGFVIFLISGVLVHYLVLYAIHVTKFRLIVPFLIYHSFLIALNAITALIAVGELVSDQTPQVDEGEAAARTVLFIVPVICCVEAFMILLMTRCRLYLRNKRRHIRNGLPPCTVLSTNKEFIADVINTF</sequence>
<evidence type="ECO:0000256" key="1">
    <source>
        <dbReference type="SAM" id="Phobius"/>
    </source>
</evidence>
<keyword evidence="1" id="KW-0472">Membrane</keyword>
<accession>A0A1I7X2Q9</accession>
<feature type="transmembrane region" description="Helical" evidence="1">
    <location>
        <begin position="100"/>
        <end position="120"/>
    </location>
</feature>
<evidence type="ECO:0000313" key="2">
    <source>
        <dbReference type="Proteomes" id="UP000095283"/>
    </source>
</evidence>
<dbReference type="WBParaSite" id="Hba_11877">
    <property type="protein sequence ID" value="Hba_11877"/>
    <property type="gene ID" value="Hba_11877"/>
</dbReference>
<reference evidence="3" key="1">
    <citation type="submission" date="2016-11" db="UniProtKB">
        <authorList>
            <consortium name="WormBaseParasite"/>
        </authorList>
    </citation>
    <scope>IDENTIFICATION</scope>
</reference>